<evidence type="ECO:0000256" key="2">
    <source>
        <dbReference type="ARBA" id="ARBA00009348"/>
    </source>
</evidence>
<dbReference type="AlphaFoldDB" id="A0A2T5YFG5"/>
<dbReference type="CDD" id="cd15482">
    <property type="entry name" value="Sialidase_non-viral"/>
    <property type="match status" value="1"/>
</dbReference>
<evidence type="ECO:0000313" key="6">
    <source>
        <dbReference type="Proteomes" id="UP000244225"/>
    </source>
</evidence>
<dbReference type="PANTHER" id="PTHR10628:SF30">
    <property type="entry name" value="EXO-ALPHA-SIALIDASE"/>
    <property type="match status" value="1"/>
</dbReference>
<dbReference type="PROSITE" id="PS51257">
    <property type="entry name" value="PROKAR_LIPOPROTEIN"/>
    <property type="match status" value="1"/>
</dbReference>
<evidence type="ECO:0000256" key="1">
    <source>
        <dbReference type="ARBA" id="ARBA00000427"/>
    </source>
</evidence>
<dbReference type="InterPro" id="IPR011040">
    <property type="entry name" value="Sialidase"/>
</dbReference>
<accession>A0A2T5YFG5</accession>
<dbReference type="GO" id="GO:0006689">
    <property type="term" value="P:ganglioside catabolic process"/>
    <property type="evidence" value="ECO:0007669"/>
    <property type="project" value="TreeGrafter"/>
</dbReference>
<evidence type="ECO:0000256" key="3">
    <source>
        <dbReference type="ARBA" id="ARBA00012733"/>
    </source>
</evidence>
<dbReference type="Pfam" id="PF13088">
    <property type="entry name" value="BNR_2"/>
    <property type="match status" value="1"/>
</dbReference>
<protein>
    <recommendedName>
        <fullName evidence="3">exo-alpha-sialidase</fullName>
        <ecNumber evidence="3">3.2.1.18</ecNumber>
    </recommendedName>
</protein>
<comment type="similarity">
    <text evidence="2">Belongs to the glycosyl hydrolase 33 family.</text>
</comment>
<gene>
    <name evidence="5" type="ORF">C8N40_10781</name>
</gene>
<dbReference type="RefSeq" id="WP_108212479.1">
    <property type="nucleotide sequence ID" value="NZ_QBKI01000007.1"/>
</dbReference>
<dbReference type="GO" id="GO:0004308">
    <property type="term" value="F:exo-alpha-sialidase activity"/>
    <property type="evidence" value="ECO:0007669"/>
    <property type="project" value="UniProtKB-EC"/>
</dbReference>
<evidence type="ECO:0000259" key="4">
    <source>
        <dbReference type="Pfam" id="PF13088"/>
    </source>
</evidence>
<comment type="caution">
    <text evidence="5">The sequence shown here is derived from an EMBL/GenBank/DDBJ whole genome shotgun (WGS) entry which is preliminary data.</text>
</comment>
<dbReference type="OrthoDB" id="41724at2"/>
<comment type="catalytic activity">
    <reaction evidence="1">
        <text>Hydrolysis of alpha-(2-&gt;3)-, alpha-(2-&gt;6)-, alpha-(2-&gt;8)- glycosidic linkages of terminal sialic acid residues in oligosaccharides, glycoproteins, glycolipids, colominic acid and synthetic substrates.</text>
        <dbReference type="EC" id="3.2.1.18"/>
    </reaction>
</comment>
<dbReference type="EC" id="3.2.1.18" evidence="3"/>
<dbReference type="EMBL" id="QBKI01000007">
    <property type="protein sequence ID" value="PTX18042.1"/>
    <property type="molecule type" value="Genomic_DNA"/>
</dbReference>
<keyword evidence="6" id="KW-1185">Reference proteome</keyword>
<dbReference type="PANTHER" id="PTHR10628">
    <property type="entry name" value="SIALIDASE"/>
    <property type="match status" value="1"/>
</dbReference>
<name>A0A2T5YFG5_9BACT</name>
<dbReference type="GO" id="GO:0016020">
    <property type="term" value="C:membrane"/>
    <property type="evidence" value="ECO:0007669"/>
    <property type="project" value="TreeGrafter"/>
</dbReference>
<dbReference type="GO" id="GO:0009313">
    <property type="term" value="P:oligosaccharide catabolic process"/>
    <property type="evidence" value="ECO:0007669"/>
    <property type="project" value="TreeGrafter"/>
</dbReference>
<sequence length="415" mass="45337">MKVAMKSIRSLSYYPLLIGLVWLFACQSKDHMEVQPINKIEASRLGPFVDTANIARTVLFGNDIEGVNFVRIPGLAKTKKGTLIAVCDARVETNNDLPNNIDCIIRRSSDDGRTWGEVQTVLNMPGEEGVSDPSILVDQVTGTIWIFLNYSKAGVGVGTSQPGYGDDTIHILAVRSDDDGLTWSEPVDITRSVKAEDWRYVISSPGHGIQLKDGTLLQTGYYAVPNTISRNPRAFAFYSKDHGRTWQRTKPVAQRVTEGMAVQLEDGRILMNMRGQVNARALSYSSDLAGAWSALEYDQTLVEPGCQASIIKLQHGPAKGKDWLVFGNPAATTRSNYTLRLSLDGGKSWVNSLPLWSQGAGYSDIVELSNGDLGVLYEKWGGRGSKAVLEFARVPKQLLIGKSFLPGSAASPIND</sequence>
<dbReference type="Proteomes" id="UP000244225">
    <property type="component" value="Unassembled WGS sequence"/>
</dbReference>
<dbReference type="GO" id="GO:0005737">
    <property type="term" value="C:cytoplasm"/>
    <property type="evidence" value="ECO:0007669"/>
    <property type="project" value="TreeGrafter"/>
</dbReference>
<dbReference type="Gene3D" id="2.120.10.10">
    <property type="match status" value="1"/>
</dbReference>
<evidence type="ECO:0000313" key="5">
    <source>
        <dbReference type="EMBL" id="PTX18042.1"/>
    </source>
</evidence>
<dbReference type="InterPro" id="IPR026856">
    <property type="entry name" value="Sialidase_fam"/>
</dbReference>
<dbReference type="InterPro" id="IPR036278">
    <property type="entry name" value="Sialidase_sf"/>
</dbReference>
<feature type="domain" description="Sialidase" evidence="4">
    <location>
        <begin position="100"/>
        <end position="375"/>
    </location>
</feature>
<dbReference type="SUPFAM" id="SSF50939">
    <property type="entry name" value="Sialidases"/>
    <property type="match status" value="1"/>
</dbReference>
<organism evidence="5 6">
    <name type="scientific">Pontibacter mucosus</name>
    <dbReference type="NCBI Taxonomy" id="1649266"/>
    <lineage>
        <taxon>Bacteria</taxon>
        <taxon>Pseudomonadati</taxon>
        <taxon>Bacteroidota</taxon>
        <taxon>Cytophagia</taxon>
        <taxon>Cytophagales</taxon>
        <taxon>Hymenobacteraceae</taxon>
        <taxon>Pontibacter</taxon>
    </lineage>
</organism>
<reference evidence="5 6" key="1">
    <citation type="submission" date="2018-04" db="EMBL/GenBank/DDBJ databases">
        <title>Genomic Encyclopedia of Archaeal and Bacterial Type Strains, Phase II (KMG-II): from individual species to whole genera.</title>
        <authorList>
            <person name="Goeker M."/>
        </authorList>
    </citation>
    <scope>NUCLEOTIDE SEQUENCE [LARGE SCALE GENOMIC DNA]</scope>
    <source>
        <strain evidence="5 6">DSM 100162</strain>
    </source>
</reference>
<proteinExistence type="inferred from homology"/>